<protein>
    <recommendedName>
        <fullName evidence="4">DUF2946 domain-containing protein</fullName>
    </recommendedName>
</protein>
<keyword evidence="1" id="KW-0732">Signal</keyword>
<dbReference type="KEGG" id="spse:SULPSESMR1_02727"/>
<evidence type="ECO:0008006" key="4">
    <source>
        <dbReference type="Google" id="ProtNLM"/>
    </source>
</evidence>
<name>A0A221K3E4_9RHOB</name>
<keyword evidence="3" id="KW-1185">Reference proteome</keyword>
<dbReference type="AlphaFoldDB" id="A0A221K3E4"/>
<organism evidence="2 3">
    <name type="scientific">Pseudosulfitobacter pseudonitzschiae</name>
    <dbReference type="NCBI Taxonomy" id="1402135"/>
    <lineage>
        <taxon>Bacteria</taxon>
        <taxon>Pseudomonadati</taxon>
        <taxon>Pseudomonadota</taxon>
        <taxon>Alphaproteobacteria</taxon>
        <taxon>Rhodobacterales</taxon>
        <taxon>Roseobacteraceae</taxon>
        <taxon>Pseudosulfitobacter</taxon>
    </lineage>
</organism>
<dbReference type="RefSeq" id="WP_089421292.1">
    <property type="nucleotide sequence ID" value="NZ_CP022415.1"/>
</dbReference>
<evidence type="ECO:0000313" key="3">
    <source>
        <dbReference type="Proteomes" id="UP000199754"/>
    </source>
</evidence>
<dbReference type="STRING" id="1402135.SAMN05444149_103116"/>
<reference evidence="2 3" key="1">
    <citation type="submission" date="2017-07" db="EMBL/GenBank/DDBJ databases">
        <title>Genome Sequence of Sulfitobacter pseudonitzschiae Strain SMR1 Isolated from a culture of the Diatom Skeletonema marinoi.</title>
        <authorList>
            <person name="Topel M."/>
            <person name="Pinder M.I.M."/>
            <person name="Johansson O.N."/>
            <person name="Kourtchenko O."/>
            <person name="Godhe A."/>
            <person name="Clarke A.K."/>
        </authorList>
    </citation>
    <scope>NUCLEOTIDE SEQUENCE [LARGE SCALE GENOMIC DNA]</scope>
    <source>
        <strain evidence="2 3">SMR1</strain>
    </source>
</reference>
<dbReference type="Proteomes" id="UP000199754">
    <property type="component" value="Chromosome"/>
</dbReference>
<evidence type="ECO:0000313" key="2">
    <source>
        <dbReference type="EMBL" id="ASM73521.1"/>
    </source>
</evidence>
<feature type="chain" id="PRO_5012239812" description="DUF2946 domain-containing protein" evidence="1">
    <location>
        <begin position="41"/>
        <end position="126"/>
    </location>
</feature>
<gene>
    <name evidence="2" type="ORF">SULPSESMR1_02727</name>
</gene>
<accession>A0A221K3E4</accession>
<dbReference type="EMBL" id="CP022415">
    <property type="protein sequence ID" value="ASM73521.1"/>
    <property type="molecule type" value="Genomic_DNA"/>
</dbReference>
<feature type="signal peptide" evidence="1">
    <location>
        <begin position="1"/>
        <end position="40"/>
    </location>
</feature>
<evidence type="ECO:0000256" key="1">
    <source>
        <dbReference type="SAM" id="SignalP"/>
    </source>
</evidence>
<proteinExistence type="predicted"/>
<sequence length="126" mass="13291">MTLFTPHLYRKTTALVRAMHVLLFVAFSCLTPGTMPMAQAGGLTLVLCTGGGTTTVTLDAQGNPVEAGHSRCDWSAGLANVVLQSPLMVPSALQIRAYVPVINTAALVTAQVKRTQNHTRGPPAHL</sequence>
<dbReference type="OrthoDB" id="7863585at2"/>